<feature type="compositionally biased region" description="Polar residues" evidence="1">
    <location>
        <begin position="126"/>
        <end position="160"/>
    </location>
</feature>
<dbReference type="SUPFAM" id="SSF55144">
    <property type="entry name" value="LigT-like"/>
    <property type="match status" value="1"/>
</dbReference>
<dbReference type="PANTHER" id="PTHR46729">
    <property type="entry name" value="LEUKOCYTE RECEPTOR CLUSTER MEMBER 9"/>
    <property type="match status" value="1"/>
</dbReference>
<comment type="caution">
    <text evidence="3">The sequence shown here is derived from an EMBL/GenBank/DDBJ whole genome shotgun (WGS) entry which is preliminary data.</text>
</comment>
<evidence type="ECO:0000313" key="4">
    <source>
        <dbReference type="Proteomes" id="UP000192578"/>
    </source>
</evidence>
<dbReference type="InterPro" id="IPR019510">
    <property type="entry name" value="AKAP7-like_phosphoesterase"/>
</dbReference>
<dbReference type="Pfam" id="PF10469">
    <property type="entry name" value="AKAP7_NLS"/>
    <property type="match status" value="1"/>
</dbReference>
<dbReference type="InterPro" id="IPR006575">
    <property type="entry name" value="RWD_dom"/>
</dbReference>
<sequence>MALTPRDEIASIVEQYGNACKVMVNQGDFQYIVAVEFKAPIAVKVQFALTDDYPQTAPEIIIKPGTQGDESIFSEGCRGDLRFDMTAQAEEMLGELMLKELLDGAQIWLNSFAAYGDIYSGPSTSLKQLDSSKSPSDGQSVQAGSIATASLPSKQSSKETNAAVAGSPIKQSIAKPTDADTAGKKLPKLRTSEDVISRIMWDKQLKRSRFTVGYLDRFAGVMEDKFSAFCWDQPINAVDNDTLAIPRHRIQFFKYCGVKVWDKNERLDLVFGSDGSGGDFSDFVAQFETVQGNDDEIDEGDMEQLDDEDGDVDAWGIEDDLEDALGPTKRFQNPNRPNFFIGVRMNNPELVEKAEEIANHIVEQQPIFQSCILPSKCLHITLATVRLNNLTEINRAISTLREMRGKLQEQFPEPIDVTVHKLDSFYQNVLYGKVVPNPKFENLAEAVRTGLEKGGVRMMDVHNWVPHMTIMKINRPTQKQYGVPRTIDPAIYHDFKNVRIGVQTVETIFLCPIGVDRREDGFYQSVLEMKI</sequence>
<dbReference type="OrthoDB" id="10263155at2759"/>
<proteinExistence type="predicted"/>
<dbReference type="Pfam" id="PF05773">
    <property type="entry name" value="RWD"/>
    <property type="match status" value="1"/>
</dbReference>
<gene>
    <name evidence="3" type="ORF">BV898_01623</name>
</gene>
<dbReference type="PANTHER" id="PTHR46729:SF1">
    <property type="entry name" value="LEUKOCYTE RECEPTOR CLUSTER MEMBER 9"/>
    <property type="match status" value="1"/>
</dbReference>
<feature type="domain" description="RWD" evidence="2">
    <location>
        <begin position="7"/>
        <end position="112"/>
    </location>
</feature>
<dbReference type="SUPFAM" id="SSF54495">
    <property type="entry name" value="UBC-like"/>
    <property type="match status" value="1"/>
</dbReference>
<reference evidence="4" key="1">
    <citation type="submission" date="2017-01" db="EMBL/GenBank/DDBJ databases">
        <title>Comparative genomics of anhydrobiosis in the tardigrade Hypsibius dujardini.</title>
        <authorList>
            <person name="Yoshida Y."/>
            <person name="Koutsovoulos G."/>
            <person name="Laetsch D."/>
            <person name="Stevens L."/>
            <person name="Kumar S."/>
            <person name="Horikawa D."/>
            <person name="Ishino K."/>
            <person name="Komine S."/>
            <person name="Tomita M."/>
            <person name="Blaxter M."/>
            <person name="Arakawa K."/>
        </authorList>
    </citation>
    <scope>NUCLEOTIDE SEQUENCE [LARGE SCALE GENOMIC DNA]</scope>
    <source>
        <strain evidence="4">Z151</strain>
    </source>
</reference>
<feature type="region of interest" description="Disordered" evidence="1">
    <location>
        <begin position="126"/>
        <end position="186"/>
    </location>
</feature>
<dbReference type="Proteomes" id="UP000192578">
    <property type="component" value="Unassembled WGS sequence"/>
</dbReference>
<evidence type="ECO:0000259" key="2">
    <source>
        <dbReference type="PROSITE" id="PS50908"/>
    </source>
</evidence>
<dbReference type="Gene3D" id="3.90.1140.10">
    <property type="entry name" value="Cyclic phosphodiesterase"/>
    <property type="match status" value="1"/>
</dbReference>
<dbReference type="AlphaFoldDB" id="A0A1W0XAP0"/>
<dbReference type="Pfam" id="PF04457">
    <property type="entry name" value="MJ1316"/>
    <property type="match status" value="1"/>
</dbReference>
<dbReference type="SMART" id="SM00591">
    <property type="entry name" value="RWD"/>
    <property type="match status" value="1"/>
</dbReference>
<protein>
    <submittedName>
        <fullName evidence="3">Leukocyte receptor cluster member 9</fullName>
    </submittedName>
</protein>
<evidence type="ECO:0000313" key="3">
    <source>
        <dbReference type="EMBL" id="OQV24563.1"/>
    </source>
</evidence>
<dbReference type="EMBL" id="MTYJ01000006">
    <property type="protein sequence ID" value="OQV24563.1"/>
    <property type="molecule type" value="Genomic_DNA"/>
</dbReference>
<keyword evidence="4" id="KW-1185">Reference proteome</keyword>
<name>A0A1W0XAP0_HYPEX</name>
<keyword evidence="3" id="KW-0675">Receptor</keyword>
<dbReference type="Gene3D" id="3.10.110.10">
    <property type="entry name" value="Ubiquitin Conjugating Enzyme"/>
    <property type="match status" value="1"/>
</dbReference>
<dbReference type="PROSITE" id="PS50908">
    <property type="entry name" value="RWD"/>
    <property type="match status" value="1"/>
</dbReference>
<dbReference type="InterPro" id="IPR016135">
    <property type="entry name" value="UBQ-conjugating_enzyme/RWD"/>
</dbReference>
<evidence type="ECO:0000256" key="1">
    <source>
        <dbReference type="SAM" id="MobiDB-lite"/>
    </source>
</evidence>
<dbReference type="InterPro" id="IPR040459">
    <property type="entry name" value="MJ1316"/>
</dbReference>
<dbReference type="InterPro" id="IPR042653">
    <property type="entry name" value="Leng9"/>
</dbReference>
<organism evidence="3 4">
    <name type="scientific">Hypsibius exemplaris</name>
    <name type="common">Freshwater tardigrade</name>
    <dbReference type="NCBI Taxonomy" id="2072580"/>
    <lineage>
        <taxon>Eukaryota</taxon>
        <taxon>Metazoa</taxon>
        <taxon>Ecdysozoa</taxon>
        <taxon>Tardigrada</taxon>
        <taxon>Eutardigrada</taxon>
        <taxon>Parachela</taxon>
        <taxon>Hypsibioidea</taxon>
        <taxon>Hypsibiidae</taxon>
        <taxon>Hypsibius</taxon>
    </lineage>
</organism>
<accession>A0A1W0XAP0</accession>
<dbReference type="InterPro" id="IPR009097">
    <property type="entry name" value="Cyclic_Pdiesterase"/>
</dbReference>